<dbReference type="AlphaFoldDB" id="A0A6S7HG86"/>
<gene>
    <name evidence="3" type="ORF">PACLA_8A007648</name>
</gene>
<feature type="region of interest" description="Disordered" evidence="2">
    <location>
        <begin position="128"/>
        <end position="197"/>
    </location>
</feature>
<reference evidence="3" key="1">
    <citation type="submission" date="2020-04" db="EMBL/GenBank/DDBJ databases">
        <authorList>
            <person name="Alioto T."/>
            <person name="Alioto T."/>
            <person name="Gomez Garrido J."/>
        </authorList>
    </citation>
    <scope>NUCLEOTIDE SEQUENCE</scope>
    <source>
        <strain evidence="3">A484AB</strain>
    </source>
</reference>
<accession>A0A6S7HG86</accession>
<name>A0A6S7HG86_PARCT</name>
<dbReference type="GO" id="GO:0007004">
    <property type="term" value="P:telomere maintenance via telomerase"/>
    <property type="evidence" value="ECO:0007669"/>
    <property type="project" value="TreeGrafter"/>
</dbReference>
<feature type="non-terminal residue" evidence="3">
    <location>
        <position position="197"/>
    </location>
</feature>
<dbReference type="EMBL" id="CACRXK020004354">
    <property type="protein sequence ID" value="CAB4002437.1"/>
    <property type="molecule type" value="Genomic_DNA"/>
</dbReference>
<dbReference type="GO" id="GO:0006302">
    <property type="term" value="P:double-strand break repair"/>
    <property type="evidence" value="ECO:0007669"/>
    <property type="project" value="TreeGrafter"/>
</dbReference>
<feature type="compositionally biased region" description="Basic and acidic residues" evidence="2">
    <location>
        <begin position="181"/>
        <end position="197"/>
    </location>
</feature>
<feature type="coiled-coil region" evidence="1">
    <location>
        <begin position="57"/>
        <end position="84"/>
    </location>
</feature>
<dbReference type="OrthoDB" id="6021015at2759"/>
<evidence type="ECO:0000256" key="1">
    <source>
        <dbReference type="SAM" id="Coils"/>
    </source>
</evidence>
<organism evidence="3 4">
    <name type="scientific">Paramuricea clavata</name>
    <name type="common">Red gorgonian</name>
    <name type="synonym">Violescent sea-whip</name>
    <dbReference type="NCBI Taxonomy" id="317549"/>
    <lineage>
        <taxon>Eukaryota</taxon>
        <taxon>Metazoa</taxon>
        <taxon>Cnidaria</taxon>
        <taxon>Anthozoa</taxon>
        <taxon>Octocorallia</taxon>
        <taxon>Malacalcyonacea</taxon>
        <taxon>Plexauridae</taxon>
        <taxon>Paramuricea</taxon>
    </lineage>
</organism>
<dbReference type="GO" id="GO:0051880">
    <property type="term" value="F:G-quadruplex DNA binding"/>
    <property type="evidence" value="ECO:0007669"/>
    <property type="project" value="TreeGrafter"/>
</dbReference>
<feature type="compositionally biased region" description="Basic and acidic residues" evidence="2">
    <location>
        <begin position="144"/>
        <end position="168"/>
    </location>
</feature>
<proteinExistence type="predicted"/>
<comment type="caution">
    <text evidence="3">The sequence shown here is derived from an EMBL/GenBank/DDBJ whole genome shotgun (WGS) entry which is preliminary data.</text>
</comment>
<keyword evidence="4" id="KW-1185">Reference proteome</keyword>
<dbReference type="GO" id="GO:0030870">
    <property type="term" value="C:Mre11 complex"/>
    <property type="evidence" value="ECO:0007669"/>
    <property type="project" value="TreeGrafter"/>
</dbReference>
<dbReference type="GO" id="GO:0000722">
    <property type="term" value="P:telomere maintenance via recombination"/>
    <property type="evidence" value="ECO:0007669"/>
    <property type="project" value="TreeGrafter"/>
</dbReference>
<dbReference type="Proteomes" id="UP001152795">
    <property type="component" value="Unassembled WGS sequence"/>
</dbReference>
<evidence type="ECO:0000256" key="2">
    <source>
        <dbReference type="SAM" id="MobiDB-lite"/>
    </source>
</evidence>
<protein>
    <submittedName>
        <fullName evidence="3">DNA repair RAD50-like isoform X1</fullName>
    </submittedName>
</protein>
<dbReference type="PANTHER" id="PTHR18867:SF12">
    <property type="entry name" value="DNA REPAIR PROTEIN RAD50"/>
    <property type="match status" value="1"/>
</dbReference>
<sequence>RHKLNIEQRNSMIIEQSKTFQFKGFDAPPFSSGKVTQFMETTKEMYQKMIKDGKDSKQVFQERIDSVQSKIDDIKKTLYQYEETIRIKTNLLGENQRKLRQVGQDLSNVDASAKKLQRTEKELNAAEKELQDTKASGNVGEWKTGLEKSQKEKRQIETELTRLREEQQAMHLNSTTQAKLDMSRKQKEAKEDAIQKV</sequence>
<dbReference type="PANTHER" id="PTHR18867">
    <property type="entry name" value="RAD50"/>
    <property type="match status" value="1"/>
</dbReference>
<dbReference type="GO" id="GO:0070192">
    <property type="term" value="P:chromosome organization involved in meiotic cell cycle"/>
    <property type="evidence" value="ECO:0007669"/>
    <property type="project" value="TreeGrafter"/>
</dbReference>
<dbReference type="GO" id="GO:0000794">
    <property type="term" value="C:condensed nuclear chromosome"/>
    <property type="evidence" value="ECO:0007669"/>
    <property type="project" value="TreeGrafter"/>
</dbReference>
<evidence type="ECO:0000313" key="3">
    <source>
        <dbReference type="EMBL" id="CAB4002437.1"/>
    </source>
</evidence>
<dbReference type="GO" id="GO:0003691">
    <property type="term" value="F:double-stranded telomeric DNA binding"/>
    <property type="evidence" value="ECO:0007669"/>
    <property type="project" value="TreeGrafter"/>
</dbReference>
<evidence type="ECO:0000313" key="4">
    <source>
        <dbReference type="Proteomes" id="UP001152795"/>
    </source>
</evidence>
<keyword evidence="1" id="KW-0175">Coiled coil</keyword>
<dbReference type="GO" id="GO:0043047">
    <property type="term" value="F:single-stranded telomeric DNA binding"/>
    <property type="evidence" value="ECO:0007669"/>
    <property type="project" value="TreeGrafter"/>
</dbReference>